<evidence type="ECO:0000313" key="3">
    <source>
        <dbReference type="EMBL" id="MCH4293753.1"/>
    </source>
</evidence>
<feature type="signal peptide" evidence="2">
    <location>
        <begin position="1"/>
        <end position="21"/>
    </location>
</feature>
<evidence type="ECO:0000256" key="2">
    <source>
        <dbReference type="SAM" id="SignalP"/>
    </source>
</evidence>
<dbReference type="RefSeq" id="WP_240590199.1">
    <property type="nucleotide sequence ID" value="NZ_JAKUDL010000001.1"/>
</dbReference>
<feature type="chain" id="PRO_5042491715" evidence="2">
    <location>
        <begin position="22"/>
        <end position="414"/>
    </location>
</feature>
<feature type="compositionally biased region" description="Low complexity" evidence="1">
    <location>
        <begin position="389"/>
        <end position="408"/>
    </location>
</feature>
<comment type="caution">
    <text evidence="3">The sequence shown here is derived from an EMBL/GenBank/DDBJ whole genome shotgun (WGS) entry which is preliminary data.</text>
</comment>
<accession>A0AAJ1BFD8</accession>
<name>A0AAJ1BFD8_9GAMM</name>
<evidence type="ECO:0000256" key="1">
    <source>
        <dbReference type="SAM" id="MobiDB-lite"/>
    </source>
</evidence>
<feature type="compositionally biased region" description="Acidic residues" evidence="1">
    <location>
        <begin position="369"/>
        <end position="384"/>
    </location>
</feature>
<dbReference type="InterPro" id="IPR021241">
    <property type="entry name" value="CsiV"/>
</dbReference>
<keyword evidence="4" id="KW-1185">Reference proteome</keyword>
<dbReference type="Proteomes" id="UP001297581">
    <property type="component" value="Unassembled WGS sequence"/>
</dbReference>
<dbReference type="EMBL" id="JAKUDL010000001">
    <property type="protein sequence ID" value="MCH4293753.1"/>
    <property type="molecule type" value="Genomic_DNA"/>
</dbReference>
<reference evidence="3 4" key="1">
    <citation type="submission" date="2022-02" db="EMBL/GenBank/DDBJ databases">
        <title>The genome sequence of Shewanella sp. 3B26.</title>
        <authorList>
            <person name="Du J."/>
        </authorList>
    </citation>
    <scope>NUCLEOTIDE SEQUENCE [LARGE SCALE GENOMIC DNA]</scope>
    <source>
        <strain evidence="3 4">3B26</strain>
    </source>
</reference>
<dbReference type="AlphaFoldDB" id="A0AAJ1BFD8"/>
<evidence type="ECO:0000313" key="4">
    <source>
        <dbReference type="Proteomes" id="UP001297581"/>
    </source>
</evidence>
<proteinExistence type="predicted"/>
<dbReference type="Pfam" id="PF10972">
    <property type="entry name" value="CsiV"/>
    <property type="match status" value="1"/>
</dbReference>
<organism evidence="3 4">
    <name type="scientific">Shewanella zhuhaiensis</name>
    <dbReference type="NCBI Taxonomy" id="2919576"/>
    <lineage>
        <taxon>Bacteria</taxon>
        <taxon>Pseudomonadati</taxon>
        <taxon>Pseudomonadota</taxon>
        <taxon>Gammaproteobacteria</taxon>
        <taxon>Alteromonadales</taxon>
        <taxon>Shewanellaceae</taxon>
        <taxon>Shewanella</taxon>
    </lineage>
</organism>
<keyword evidence="2" id="KW-0732">Signal</keyword>
<gene>
    <name evidence="3" type="ORF">MJ923_05480</name>
</gene>
<feature type="region of interest" description="Disordered" evidence="1">
    <location>
        <begin position="365"/>
        <end position="414"/>
    </location>
</feature>
<protein>
    <submittedName>
        <fullName evidence="3">Peptidoglycan binding protein CsiV</fullName>
    </submittedName>
</protein>
<sequence>MFRKTALLAAFCLLPLSQASAESWFEVEVFLFERNQPSAEVWPETPKQPNLAKGRDLITPALISAPDSSMTPCSADERAVDQLRCDALDLQIAAYVPEYPKPFPVTVSAANPASATPGASAVLLGKNQAQFTDAVRQLSREAGVKPLLHMSWQQAMQPRHASVPVRLFAGEDFSDRFVAAGTRVQPSQPYPEALESTPLGEASATAGSAAVNAEQPQGSNLAALLGGEQAPVALRRERPDPVWQLDGLLNIYLSHYLYIETDLMLRSPGSRKVEVLEETAALQDSAAGDLASSDIGALPGSTSALPATNERTIEAMNTEVVMEEQPFLYSIPLTQNRRVRSGQIHYFDHPKLGLIIQIRKMAQPAGAVDAEEPATEPEGDDTPENDVINQQGTDQPGTTTQNTDQQGTRPTSQD</sequence>